<name>A0A1H7CYK3_9BURK</name>
<evidence type="ECO:0000259" key="4">
    <source>
        <dbReference type="Pfam" id="PF13193"/>
    </source>
</evidence>
<dbReference type="OrthoDB" id="9766486at2"/>
<organism evidence="5 6">
    <name type="scientific">Paraburkholderia diazotrophica</name>
    <dbReference type="NCBI Taxonomy" id="667676"/>
    <lineage>
        <taxon>Bacteria</taxon>
        <taxon>Pseudomonadati</taxon>
        <taxon>Pseudomonadota</taxon>
        <taxon>Betaproteobacteria</taxon>
        <taxon>Burkholderiales</taxon>
        <taxon>Burkholderiaceae</taxon>
        <taxon>Paraburkholderia</taxon>
    </lineage>
</organism>
<dbReference type="RefSeq" id="WP_090870608.1">
    <property type="nucleotide sequence ID" value="NZ_FNYE01000025.1"/>
</dbReference>
<evidence type="ECO:0000313" key="5">
    <source>
        <dbReference type="EMBL" id="SEJ94641.1"/>
    </source>
</evidence>
<dbReference type="Gene3D" id="3.30.300.30">
    <property type="match status" value="1"/>
</dbReference>
<dbReference type="InterPro" id="IPR025110">
    <property type="entry name" value="AMP-bd_C"/>
</dbReference>
<dbReference type="PANTHER" id="PTHR43201">
    <property type="entry name" value="ACYL-COA SYNTHETASE"/>
    <property type="match status" value="1"/>
</dbReference>
<dbReference type="AlphaFoldDB" id="A0A1H7CYK3"/>
<evidence type="ECO:0000256" key="1">
    <source>
        <dbReference type="ARBA" id="ARBA00006432"/>
    </source>
</evidence>
<dbReference type="FunFam" id="3.40.50.12780:FF:000003">
    <property type="entry name" value="Long-chain-fatty-acid--CoA ligase FadD"/>
    <property type="match status" value="1"/>
</dbReference>
<dbReference type="GO" id="GO:0031956">
    <property type="term" value="F:medium-chain fatty acid-CoA ligase activity"/>
    <property type="evidence" value="ECO:0007669"/>
    <property type="project" value="TreeGrafter"/>
</dbReference>
<evidence type="ECO:0000259" key="3">
    <source>
        <dbReference type="Pfam" id="PF00501"/>
    </source>
</evidence>
<keyword evidence="6" id="KW-1185">Reference proteome</keyword>
<comment type="similarity">
    <text evidence="1">Belongs to the ATP-dependent AMP-binding enzyme family.</text>
</comment>
<feature type="domain" description="AMP-dependent synthetase/ligase" evidence="3">
    <location>
        <begin position="40"/>
        <end position="429"/>
    </location>
</feature>
<dbReference type="STRING" id="667676.SAMN05192539_102555"/>
<dbReference type="SUPFAM" id="SSF56801">
    <property type="entry name" value="Acetyl-CoA synthetase-like"/>
    <property type="match status" value="1"/>
</dbReference>
<protein>
    <submittedName>
        <fullName evidence="5">Fatty-acyl-CoA synthase</fullName>
    </submittedName>
</protein>
<dbReference type="Pfam" id="PF13193">
    <property type="entry name" value="AMP-binding_C"/>
    <property type="match status" value="1"/>
</dbReference>
<dbReference type="Gene3D" id="3.40.50.12780">
    <property type="entry name" value="N-terminal domain of ligase-like"/>
    <property type="match status" value="1"/>
</dbReference>
<dbReference type="Proteomes" id="UP000198866">
    <property type="component" value="Unassembled WGS sequence"/>
</dbReference>
<proteinExistence type="inferred from homology"/>
<dbReference type="GO" id="GO:0006631">
    <property type="term" value="P:fatty acid metabolic process"/>
    <property type="evidence" value="ECO:0007669"/>
    <property type="project" value="TreeGrafter"/>
</dbReference>
<evidence type="ECO:0000313" key="6">
    <source>
        <dbReference type="Proteomes" id="UP000198866"/>
    </source>
</evidence>
<dbReference type="FunFam" id="3.30.300.30:FF:000008">
    <property type="entry name" value="2,3-dihydroxybenzoate-AMP ligase"/>
    <property type="match status" value="1"/>
</dbReference>
<feature type="domain" description="AMP-binding enzyme C-terminal" evidence="4">
    <location>
        <begin position="479"/>
        <end position="554"/>
    </location>
</feature>
<accession>A0A1H7CYK3</accession>
<dbReference type="Pfam" id="PF00501">
    <property type="entry name" value="AMP-binding"/>
    <property type="match status" value="1"/>
</dbReference>
<dbReference type="NCBIfam" id="NF009233">
    <property type="entry name" value="PRK12583.1"/>
    <property type="match status" value="1"/>
</dbReference>
<dbReference type="InterPro" id="IPR020845">
    <property type="entry name" value="AMP-binding_CS"/>
</dbReference>
<dbReference type="InterPro" id="IPR000873">
    <property type="entry name" value="AMP-dep_synth/lig_dom"/>
</dbReference>
<dbReference type="PROSITE" id="PS00455">
    <property type="entry name" value="AMP_BINDING"/>
    <property type="match status" value="1"/>
</dbReference>
<reference evidence="6" key="1">
    <citation type="submission" date="2016-10" db="EMBL/GenBank/DDBJ databases">
        <authorList>
            <person name="Varghese N."/>
            <person name="Submissions S."/>
        </authorList>
    </citation>
    <scope>NUCLEOTIDE SEQUENCE [LARGE SCALE GENOMIC DNA]</scope>
    <source>
        <strain evidence="6">LMG 26031</strain>
    </source>
</reference>
<gene>
    <name evidence="5" type="ORF">SAMN05192539_102555</name>
</gene>
<dbReference type="PANTHER" id="PTHR43201:SF5">
    <property type="entry name" value="MEDIUM-CHAIN ACYL-COA LIGASE ACSF2, MITOCHONDRIAL"/>
    <property type="match status" value="1"/>
</dbReference>
<sequence>MATQAAGEGAIIEPKDGLSYVRGSTDVPLSESTVGQFLVDTARRFPERPAVVFREQQIRWNWTEFLQEVDTLAAGLLDLGIEKGDRVGIWSPNRIEWLMTQFATARIGAVLVNINPAYRLAELEYALNKVGCKAIISAEKFKSSMYLQMLQELAPELATATPGDLHAARLPDLRIVIRMCDAETPGMLTFSDLIERGRIAYDPAKLDAIGTTLDANDPINIQFTSGTTGNPKGATLTHRNVVNNARYIAMAMRLTEQDSLCIPVPLYHCFGMVLAVLACVSVGAAMVFPGEAFEPGATLAAVAEEKCTALHGVPTMFIAELDHPDFATFDLSRLRTGIMAGSPCPIETMKRVVSQMHLAEITIAYGMTETSPVSFQSSTTDPLDKRTTTVGRIQPHLEVKVVDALGNIVPVGETGELCTRGYSVMKGYWGDEAKTRESVVDGWMHTGDLATIDAEGYCNIVGRLKDMLIRGGENIYPREIEEFLFRHPKIQSAQVFGVPDAKYGEEVCAWIVLRAGEHLTAEEVQEFCRGQIAHYKIPKYIRFVDELPMTVTGKVQKFVMRERMISELHLKEDKTA</sequence>
<dbReference type="EMBL" id="FNYE01000025">
    <property type="protein sequence ID" value="SEJ94641.1"/>
    <property type="molecule type" value="Genomic_DNA"/>
</dbReference>
<dbReference type="CDD" id="cd05917">
    <property type="entry name" value="FACL_like_2"/>
    <property type="match status" value="1"/>
</dbReference>
<dbReference type="InterPro" id="IPR045851">
    <property type="entry name" value="AMP-bd_C_sf"/>
</dbReference>
<dbReference type="InterPro" id="IPR042099">
    <property type="entry name" value="ANL_N_sf"/>
</dbReference>
<evidence type="ECO:0000256" key="2">
    <source>
        <dbReference type="ARBA" id="ARBA00022598"/>
    </source>
</evidence>
<keyword evidence="2" id="KW-0436">Ligase</keyword>